<keyword evidence="2" id="KW-0560">Oxidoreductase</keyword>
<dbReference type="Gene3D" id="3.90.180.10">
    <property type="entry name" value="Medium-chain alcohol dehydrogenases, catalytic domain"/>
    <property type="match status" value="1"/>
</dbReference>
<evidence type="ECO:0000313" key="5">
    <source>
        <dbReference type="Proteomes" id="UP000298347"/>
    </source>
</evidence>
<keyword evidence="2" id="KW-0479">Metal-binding</keyword>
<dbReference type="InterPro" id="IPR051603">
    <property type="entry name" value="Zinc-ADH_QOR/CCCR"/>
</dbReference>
<gene>
    <name evidence="4" type="ORF">E4665_06040</name>
</gene>
<dbReference type="CDD" id="cd08252">
    <property type="entry name" value="AL_MDR"/>
    <property type="match status" value="1"/>
</dbReference>
<dbReference type="PANTHER" id="PTHR44154">
    <property type="entry name" value="QUINONE OXIDOREDUCTASE"/>
    <property type="match status" value="1"/>
</dbReference>
<proteinExistence type="inferred from homology"/>
<evidence type="ECO:0000313" key="4">
    <source>
        <dbReference type="EMBL" id="TGA98886.1"/>
    </source>
</evidence>
<dbReference type="InterPro" id="IPR011032">
    <property type="entry name" value="GroES-like_sf"/>
</dbReference>
<name>A0A4Z0GR18_9BACL</name>
<keyword evidence="2" id="KW-0862">Zinc</keyword>
<dbReference type="OrthoDB" id="9792162at2"/>
<dbReference type="EMBL" id="SRJD01000005">
    <property type="protein sequence ID" value="TGA98886.1"/>
    <property type="molecule type" value="Genomic_DNA"/>
</dbReference>
<dbReference type="SMART" id="SM00829">
    <property type="entry name" value="PKS_ER"/>
    <property type="match status" value="1"/>
</dbReference>
<evidence type="ECO:0000256" key="2">
    <source>
        <dbReference type="RuleBase" id="RU364000"/>
    </source>
</evidence>
<dbReference type="InterPro" id="IPR014182">
    <property type="entry name" value="ADH_Zn_typ-1"/>
</dbReference>
<dbReference type="SUPFAM" id="SSF50129">
    <property type="entry name" value="GroES-like"/>
    <property type="match status" value="1"/>
</dbReference>
<dbReference type="RefSeq" id="WP_135347906.1">
    <property type="nucleotide sequence ID" value="NZ_SRJD01000005.1"/>
</dbReference>
<dbReference type="InterPro" id="IPR020843">
    <property type="entry name" value="ER"/>
</dbReference>
<dbReference type="SUPFAM" id="SSF51735">
    <property type="entry name" value="NAD(P)-binding Rossmann-fold domains"/>
    <property type="match status" value="1"/>
</dbReference>
<comment type="similarity">
    <text evidence="2">Belongs to the zinc-containing alcohol dehydrogenase family. Quinone oxidoreductase subfamily.</text>
</comment>
<keyword evidence="5" id="KW-1185">Reference proteome</keyword>
<keyword evidence="1" id="KW-0521">NADP</keyword>
<dbReference type="InterPro" id="IPR036291">
    <property type="entry name" value="NAD(P)-bd_dom_sf"/>
</dbReference>
<dbReference type="AlphaFoldDB" id="A0A4Z0GR18"/>
<protein>
    <recommendedName>
        <fullName evidence="2">Zinc-type alcohol dehydrogenase-like protein</fullName>
    </recommendedName>
</protein>
<reference evidence="4 5" key="1">
    <citation type="journal article" date="2015" name="Int. J. Syst. Evol. Microbiol.">
        <title>Sporolactobacillus shoreae sp. nov. and Sporolactobacillus spathodeae sp. nov., two spore-forming lactic acid bacteria isolated from tree barks in Thailand.</title>
        <authorList>
            <person name="Thamacharoensuk T."/>
            <person name="Kitahara M."/>
            <person name="Ohkuma M."/>
            <person name="Thongchul N."/>
            <person name="Tanasupawat S."/>
        </authorList>
    </citation>
    <scope>NUCLEOTIDE SEQUENCE [LARGE SCALE GENOMIC DNA]</scope>
    <source>
        <strain evidence="4 5">BK92</strain>
    </source>
</reference>
<feature type="domain" description="Enoyl reductase (ER)" evidence="3">
    <location>
        <begin position="16"/>
        <end position="338"/>
    </location>
</feature>
<evidence type="ECO:0000259" key="3">
    <source>
        <dbReference type="SMART" id="SM00829"/>
    </source>
</evidence>
<dbReference type="Gene3D" id="3.40.50.720">
    <property type="entry name" value="NAD(P)-binding Rossmann-like Domain"/>
    <property type="match status" value="1"/>
</dbReference>
<organism evidence="4 5">
    <name type="scientific">Sporolactobacillus shoreae</name>
    <dbReference type="NCBI Taxonomy" id="1465501"/>
    <lineage>
        <taxon>Bacteria</taxon>
        <taxon>Bacillati</taxon>
        <taxon>Bacillota</taxon>
        <taxon>Bacilli</taxon>
        <taxon>Bacillales</taxon>
        <taxon>Sporolactobacillaceae</taxon>
        <taxon>Sporolactobacillus</taxon>
    </lineage>
</organism>
<evidence type="ECO:0000256" key="1">
    <source>
        <dbReference type="ARBA" id="ARBA00022857"/>
    </source>
</evidence>
<dbReference type="GO" id="GO:0016491">
    <property type="term" value="F:oxidoreductase activity"/>
    <property type="evidence" value="ECO:0007669"/>
    <property type="project" value="UniProtKB-KW"/>
</dbReference>
<dbReference type="InterPro" id="IPR013154">
    <property type="entry name" value="ADH-like_N"/>
</dbReference>
<dbReference type="Pfam" id="PF13602">
    <property type="entry name" value="ADH_zinc_N_2"/>
    <property type="match status" value="1"/>
</dbReference>
<comment type="caution">
    <text evidence="4">The sequence shown here is derived from an EMBL/GenBank/DDBJ whole genome shotgun (WGS) entry which is preliminary data.</text>
</comment>
<dbReference type="PANTHER" id="PTHR44154:SF1">
    <property type="entry name" value="QUINONE OXIDOREDUCTASE"/>
    <property type="match status" value="1"/>
</dbReference>
<dbReference type="GO" id="GO:0008270">
    <property type="term" value="F:zinc ion binding"/>
    <property type="evidence" value="ECO:0007669"/>
    <property type="project" value="InterPro"/>
</dbReference>
<accession>A0A4Z0GR18</accession>
<dbReference type="Pfam" id="PF08240">
    <property type="entry name" value="ADH_N"/>
    <property type="match status" value="1"/>
</dbReference>
<dbReference type="Proteomes" id="UP000298347">
    <property type="component" value="Unassembled WGS sequence"/>
</dbReference>
<sequence length="340" mass="37377">MTEMKAVGLYHYLPISDPESLIDVTLPKPKAEGHDLLVKVKAISVNPVDVKVRAPKDKTEQTPKILGWDVAGVVEEVGEAVTLFQPGDEVYYAGSINRQGCYSEYHLVEESIVAKKPASLSFAEAAALPLTTITAWEALFDRLGVSKSKEDNKGKSILIINAAGGVGSIATQLANYFGLTVIGTASRPETEAWAKQHGTHIVINHHEAFPPQLEKEGISAVDYILCLHSTDKHWDNMAQAIAPQGHIASIVETEEPHDLGLLKSKSVSFAWEFMFTRALYQTEDRIEQHRLLDDVAKLVDQGIIKTTINKQLQGINAETLREAHQIVESNKMIGKLVVIE</sequence>
<dbReference type="NCBIfam" id="TIGR02817">
    <property type="entry name" value="adh_fam_1"/>
    <property type="match status" value="1"/>
</dbReference>